<proteinExistence type="predicted"/>
<evidence type="ECO:0000313" key="3">
    <source>
        <dbReference type="Proteomes" id="UP000044602"/>
    </source>
</evidence>
<feature type="region of interest" description="Disordered" evidence="1">
    <location>
        <begin position="42"/>
        <end position="67"/>
    </location>
</feature>
<dbReference type="Proteomes" id="UP000044602">
    <property type="component" value="Unassembled WGS sequence"/>
</dbReference>
<keyword evidence="3" id="KW-1185">Reference proteome</keyword>
<feature type="non-terminal residue" evidence="2">
    <location>
        <position position="200"/>
    </location>
</feature>
<evidence type="ECO:0000256" key="1">
    <source>
        <dbReference type="SAM" id="MobiDB-lite"/>
    </source>
</evidence>
<feature type="non-terminal residue" evidence="2">
    <location>
        <position position="1"/>
    </location>
</feature>
<dbReference type="AlphaFoldDB" id="A0A0G4MBP3"/>
<gene>
    <name evidence="2" type="ORF">BN1708_018765</name>
</gene>
<sequence>IPRVLELFHRRVCLPRHPRQHFVHSRHHEPKEPVIHRLLPGHGASFRDTGHPPQAERPGQRLHRAGARHVACRPVERYRGRTGQGVAPGPLPAVRSPVDPQLGHHVAVDSVPAHLRQAHRLRADVSLQLADQEYYRQPKVGRLPALVFVHQHQERGALVPDHPQQVFPDVRRRRAAAHVAEHVEQVHQGGQVPDAQHQDA</sequence>
<protein>
    <submittedName>
        <fullName evidence="2">Uncharacterized protein</fullName>
    </submittedName>
</protein>
<dbReference type="EMBL" id="CVQH01021786">
    <property type="protein sequence ID" value="CRK31561.1"/>
    <property type="molecule type" value="Genomic_DNA"/>
</dbReference>
<evidence type="ECO:0000313" key="2">
    <source>
        <dbReference type="EMBL" id="CRK31561.1"/>
    </source>
</evidence>
<organism evidence="2 3">
    <name type="scientific">Verticillium longisporum</name>
    <name type="common">Verticillium dahliae var. longisporum</name>
    <dbReference type="NCBI Taxonomy" id="100787"/>
    <lineage>
        <taxon>Eukaryota</taxon>
        <taxon>Fungi</taxon>
        <taxon>Dikarya</taxon>
        <taxon>Ascomycota</taxon>
        <taxon>Pezizomycotina</taxon>
        <taxon>Sordariomycetes</taxon>
        <taxon>Hypocreomycetidae</taxon>
        <taxon>Glomerellales</taxon>
        <taxon>Plectosphaerellaceae</taxon>
        <taxon>Verticillium</taxon>
    </lineage>
</organism>
<accession>A0A0G4MBP3</accession>
<reference evidence="2 3" key="1">
    <citation type="submission" date="2015-05" db="EMBL/GenBank/DDBJ databases">
        <authorList>
            <person name="Wang D.B."/>
            <person name="Wang M."/>
        </authorList>
    </citation>
    <scope>NUCLEOTIDE SEQUENCE [LARGE SCALE GENOMIC DNA]</scope>
    <source>
        <strain evidence="2">VL1</strain>
    </source>
</reference>
<name>A0A0G4MBP3_VERLO</name>